<dbReference type="PANTHER" id="PTHR35317">
    <property type="entry name" value="OS04G0629600 PROTEIN"/>
    <property type="match status" value="1"/>
</dbReference>
<dbReference type="EMBL" id="CM003608">
    <property type="protein sequence ID" value="KYP65422.1"/>
    <property type="molecule type" value="Genomic_DNA"/>
</dbReference>
<name>A0A151TEE6_CAJCA</name>
<organism evidence="1 3">
    <name type="scientific">Cajanus cajan</name>
    <name type="common">Pigeon pea</name>
    <name type="synonym">Cajanus indicus</name>
    <dbReference type="NCBI Taxonomy" id="3821"/>
    <lineage>
        <taxon>Eukaryota</taxon>
        <taxon>Viridiplantae</taxon>
        <taxon>Streptophyta</taxon>
        <taxon>Embryophyta</taxon>
        <taxon>Tracheophyta</taxon>
        <taxon>Spermatophyta</taxon>
        <taxon>Magnoliopsida</taxon>
        <taxon>eudicotyledons</taxon>
        <taxon>Gunneridae</taxon>
        <taxon>Pentapetalae</taxon>
        <taxon>rosids</taxon>
        <taxon>fabids</taxon>
        <taxon>Fabales</taxon>
        <taxon>Fabaceae</taxon>
        <taxon>Papilionoideae</taxon>
        <taxon>50 kb inversion clade</taxon>
        <taxon>NPAAA clade</taxon>
        <taxon>indigoferoid/millettioid clade</taxon>
        <taxon>Phaseoleae</taxon>
        <taxon>Cajanus</taxon>
    </lineage>
</organism>
<dbReference type="OMA" id="EFEFLRM"/>
<proteinExistence type="predicted"/>
<keyword evidence="3" id="KW-1185">Reference proteome</keyword>
<dbReference type="PANTHER" id="PTHR35317:SF31">
    <property type="entry name" value="DUF4219 DOMAIN-CONTAINING PROTEIN"/>
    <property type="match status" value="1"/>
</dbReference>
<dbReference type="Proteomes" id="UP000075243">
    <property type="component" value="Chromosome 6"/>
</dbReference>
<dbReference type="Gramene" id="C.cajan_11330.t">
    <property type="protein sequence ID" value="C.cajan_11330.t.cds1"/>
    <property type="gene ID" value="C.cajan_11330"/>
</dbReference>
<sequence length="88" mass="10381">MKFHSEQVAKRAKALTILHSTVDDDIFMRISNLDIAKEVWEKLQEELFGNKRTKQMQVLNLKKEFEALKMNEAENIKDFMTKLIKVVN</sequence>
<dbReference type="Pfam" id="PF14223">
    <property type="entry name" value="Retrotran_gag_2"/>
    <property type="match status" value="1"/>
</dbReference>
<evidence type="ECO:0000313" key="2">
    <source>
        <dbReference type="EMBL" id="KYP65424.1"/>
    </source>
</evidence>
<gene>
    <name evidence="1" type="ORF">KK1_011656</name>
    <name evidence="2" type="ORF">KK1_011658</name>
</gene>
<accession>A0A151TEE6</accession>
<evidence type="ECO:0000313" key="3">
    <source>
        <dbReference type="Proteomes" id="UP000075243"/>
    </source>
</evidence>
<dbReference type="EMBL" id="CM003608">
    <property type="protein sequence ID" value="KYP65424.1"/>
    <property type="molecule type" value="Genomic_DNA"/>
</dbReference>
<evidence type="ECO:0008006" key="4">
    <source>
        <dbReference type="Google" id="ProtNLM"/>
    </source>
</evidence>
<dbReference type="Gramene" id="C.cajan_11328.t">
    <property type="protein sequence ID" value="C.cajan_11328.t.cds1"/>
    <property type="gene ID" value="C.cajan_11328"/>
</dbReference>
<protein>
    <recommendedName>
        <fullName evidence="4">Retrovirus-related Pol polyprotein from transposon TNT 1-94</fullName>
    </recommendedName>
</protein>
<evidence type="ECO:0000313" key="1">
    <source>
        <dbReference type="EMBL" id="KYP65422.1"/>
    </source>
</evidence>
<reference evidence="1 3" key="1">
    <citation type="journal article" date="2012" name="Nat. Biotechnol.">
        <title>Draft genome sequence of pigeonpea (Cajanus cajan), an orphan legume crop of resource-poor farmers.</title>
        <authorList>
            <person name="Varshney R.K."/>
            <person name="Chen W."/>
            <person name="Li Y."/>
            <person name="Bharti A.K."/>
            <person name="Saxena R.K."/>
            <person name="Schlueter J.A."/>
            <person name="Donoghue M.T."/>
            <person name="Azam S."/>
            <person name="Fan G."/>
            <person name="Whaley A.M."/>
            <person name="Farmer A.D."/>
            <person name="Sheridan J."/>
            <person name="Iwata A."/>
            <person name="Tuteja R."/>
            <person name="Penmetsa R.V."/>
            <person name="Wu W."/>
            <person name="Upadhyaya H.D."/>
            <person name="Yang S.P."/>
            <person name="Shah T."/>
            <person name="Saxena K.B."/>
            <person name="Michael T."/>
            <person name="McCombie W.R."/>
            <person name="Yang B."/>
            <person name="Zhang G."/>
            <person name="Yang H."/>
            <person name="Wang J."/>
            <person name="Spillane C."/>
            <person name="Cook D.R."/>
            <person name="May G.D."/>
            <person name="Xu X."/>
            <person name="Jackson S.A."/>
        </authorList>
    </citation>
    <scope>NUCLEOTIDE SEQUENCE [LARGE SCALE GENOMIC DNA]</scope>
    <source>
        <strain evidence="3">cv. Asha</strain>
    </source>
</reference>
<dbReference type="AlphaFoldDB" id="A0A151TEE6"/>